<dbReference type="HOGENOM" id="CLU_1473007_0_0_6"/>
<dbReference type="GO" id="GO:0003677">
    <property type="term" value="F:DNA binding"/>
    <property type="evidence" value="ECO:0007669"/>
    <property type="project" value="UniProtKB-KW"/>
</dbReference>
<dbReference type="Proteomes" id="UP000005723">
    <property type="component" value="Unassembled WGS sequence"/>
</dbReference>
<keyword evidence="4" id="KW-1185">Reference proteome</keyword>
<dbReference type="InterPro" id="IPR000792">
    <property type="entry name" value="Tscrpt_reg_LuxR_C"/>
</dbReference>
<dbReference type="Gene3D" id="1.10.10.10">
    <property type="entry name" value="Winged helix-like DNA-binding domain superfamily/Winged helix DNA-binding domain"/>
    <property type="match status" value="1"/>
</dbReference>
<dbReference type="InterPro" id="IPR016032">
    <property type="entry name" value="Sig_transdc_resp-reg_C-effctor"/>
</dbReference>
<dbReference type="SUPFAM" id="SSF46894">
    <property type="entry name" value="C-terminal effector domain of the bipartite response regulators"/>
    <property type="match status" value="1"/>
</dbReference>
<feature type="domain" description="HTH luxR-type" evidence="2">
    <location>
        <begin position="88"/>
        <end position="151"/>
    </location>
</feature>
<dbReference type="Pfam" id="PF00196">
    <property type="entry name" value="GerE"/>
    <property type="match status" value="1"/>
</dbReference>
<dbReference type="InterPro" id="IPR036388">
    <property type="entry name" value="WH-like_DNA-bd_sf"/>
</dbReference>
<dbReference type="SMART" id="SM00421">
    <property type="entry name" value="HTH_LUXR"/>
    <property type="match status" value="1"/>
</dbReference>
<keyword evidence="1" id="KW-0238">DNA-binding</keyword>
<dbReference type="PROSITE" id="PS00622">
    <property type="entry name" value="HTH_LUXR_1"/>
    <property type="match status" value="1"/>
</dbReference>
<accession>D4E1N7</accession>
<dbReference type="PROSITE" id="PS50043">
    <property type="entry name" value="HTH_LUXR_2"/>
    <property type="match status" value="1"/>
</dbReference>
<comment type="caution">
    <text evidence="3">The sequence shown here is derived from an EMBL/GenBank/DDBJ whole genome shotgun (WGS) entry which is preliminary data.</text>
</comment>
<sequence length="151" mass="18116">METQEKKLILLIDSRLPSKIISLWQGIYTSIYRCVTPVMLVFPMNAGKENSGVSCHWIDMTSTMLMFKRELEKINRDIRYELKNTSVFNNSDIRLTKRESEVFNFFMLGFTVRKIAKFYNLSEKSVYTHRRNIMQKYGFQNFNNFYRHLIK</sequence>
<evidence type="ECO:0000313" key="3">
    <source>
        <dbReference type="EMBL" id="EFE96262.1"/>
    </source>
</evidence>
<evidence type="ECO:0000256" key="1">
    <source>
        <dbReference type="ARBA" id="ARBA00023125"/>
    </source>
</evidence>
<dbReference type="PRINTS" id="PR00038">
    <property type="entry name" value="HTHLUXR"/>
</dbReference>
<gene>
    <name evidence="3" type="primary">yfiK</name>
    <name evidence="3" type="ORF">HMPREF0758_2087</name>
</gene>
<dbReference type="GO" id="GO:0006355">
    <property type="term" value="P:regulation of DNA-templated transcription"/>
    <property type="evidence" value="ECO:0007669"/>
    <property type="project" value="InterPro"/>
</dbReference>
<dbReference type="EMBL" id="ADBY01000035">
    <property type="protein sequence ID" value="EFE96262.1"/>
    <property type="molecule type" value="Genomic_DNA"/>
</dbReference>
<dbReference type="STRING" id="667129.HMPREF0758_2087"/>
<dbReference type="CDD" id="cd06170">
    <property type="entry name" value="LuxR_C_like"/>
    <property type="match status" value="1"/>
</dbReference>
<dbReference type="AlphaFoldDB" id="D4E1N7"/>
<name>D4E1N7_SEROD</name>
<organism evidence="3 4">
    <name type="scientific">Serratia odorifera DSM 4582</name>
    <dbReference type="NCBI Taxonomy" id="667129"/>
    <lineage>
        <taxon>Bacteria</taxon>
        <taxon>Pseudomonadati</taxon>
        <taxon>Pseudomonadota</taxon>
        <taxon>Gammaproteobacteria</taxon>
        <taxon>Enterobacterales</taxon>
        <taxon>Yersiniaceae</taxon>
        <taxon>Serratia</taxon>
    </lineage>
</organism>
<evidence type="ECO:0000259" key="2">
    <source>
        <dbReference type="PROSITE" id="PS50043"/>
    </source>
</evidence>
<reference evidence="3 4" key="1">
    <citation type="submission" date="2010-01" db="EMBL/GenBank/DDBJ databases">
        <authorList>
            <person name="Muzny D."/>
            <person name="Qin X."/>
            <person name="Deng J."/>
            <person name="Jiang H."/>
            <person name="Liu Y."/>
            <person name="Qu J."/>
            <person name="Song X.-Z."/>
            <person name="Zhang L."/>
            <person name="Thornton R."/>
            <person name="Coyle M."/>
            <person name="Francisco L."/>
            <person name="Jackson L."/>
            <person name="Javaid M."/>
            <person name="Korchina V."/>
            <person name="Kovar C."/>
            <person name="Mata R."/>
            <person name="Mathew T."/>
            <person name="Ngo R."/>
            <person name="Nguyen L."/>
            <person name="Nguyen N."/>
            <person name="Okwuonu G."/>
            <person name="Ongeri F."/>
            <person name="Pham C."/>
            <person name="Simmons D."/>
            <person name="Wilczek-Boney K."/>
            <person name="Hale W."/>
            <person name="Jakkamsetti A."/>
            <person name="Pham P."/>
            <person name="Ruth R."/>
            <person name="San Lucas F."/>
            <person name="Warren J."/>
            <person name="Zhang J."/>
            <person name="Zhao Z."/>
            <person name="Zhou C."/>
            <person name="Zhu D."/>
            <person name="Lee S."/>
            <person name="Bess C."/>
            <person name="Blankenburg K."/>
            <person name="Forbes L."/>
            <person name="Fu Q."/>
            <person name="Gubbala S."/>
            <person name="Hirani K."/>
            <person name="Jayaseelan J.C."/>
            <person name="Lara F."/>
            <person name="Munidasa M."/>
            <person name="Palculict T."/>
            <person name="Patil S."/>
            <person name="Pu L.-L."/>
            <person name="Saada N."/>
            <person name="Tang L."/>
            <person name="Weissenberger G."/>
            <person name="Zhu Y."/>
            <person name="Hemphill L."/>
            <person name="Shang Y."/>
            <person name="Youmans B."/>
            <person name="Ayvaz T."/>
            <person name="Ross M."/>
            <person name="Santibanez J."/>
            <person name="Aqrawi P."/>
            <person name="Gross S."/>
            <person name="Joshi V."/>
            <person name="Fowler G."/>
            <person name="Nazareth L."/>
            <person name="Reid J."/>
            <person name="Worley K."/>
            <person name="Petrosino J."/>
            <person name="Highlander S."/>
            <person name="Gibbs R."/>
        </authorList>
    </citation>
    <scope>NUCLEOTIDE SEQUENCE [LARGE SCALE GENOMIC DNA]</scope>
    <source>
        <strain evidence="3 4">DSM 4582</strain>
    </source>
</reference>
<proteinExistence type="predicted"/>
<evidence type="ECO:0000313" key="4">
    <source>
        <dbReference type="Proteomes" id="UP000005723"/>
    </source>
</evidence>
<protein>
    <submittedName>
        <fullName evidence="3">Transcriptional regulator, LuxR family</fullName>
    </submittedName>
</protein>